<protein>
    <recommendedName>
        <fullName evidence="4">Carboxylesterase type B domain-containing protein</fullName>
    </recommendedName>
</protein>
<proteinExistence type="inferred from homology"/>
<dbReference type="Gene3D" id="3.40.50.1820">
    <property type="entry name" value="alpha/beta hydrolase"/>
    <property type="match status" value="1"/>
</dbReference>
<dbReference type="PANTHER" id="PTHR11559">
    <property type="entry name" value="CARBOXYLESTERASE"/>
    <property type="match status" value="1"/>
</dbReference>
<evidence type="ECO:0000256" key="1">
    <source>
        <dbReference type="ARBA" id="ARBA00005964"/>
    </source>
</evidence>
<feature type="domain" description="Carboxylesterase type B" evidence="4">
    <location>
        <begin position="198"/>
        <end position="261"/>
    </location>
</feature>
<comment type="similarity">
    <text evidence="1">Belongs to the type-B carboxylesterase/lipase family.</text>
</comment>
<dbReference type="Proteomes" id="UP000335636">
    <property type="component" value="Unassembled WGS sequence"/>
</dbReference>
<dbReference type="AlphaFoldDB" id="A0A5E4A5A8"/>
<feature type="region of interest" description="Disordered" evidence="2">
    <location>
        <begin position="41"/>
        <end position="72"/>
    </location>
</feature>
<sequence>MWLYSVVLAFLSASTAWGESWGNTNISEHIWKPFSWPSWEETDTRPAPSPSPPWAPKALPSPTPHSGGCSQSQLKLPLSSLLSSYSPLTPASAVRSHAPVVCTLTLRRTILCPLTNFLPVWRCPGPVASCQDISLTSSGTLPDTEPGLHACSLVFFPFHCPIICPPPWFSTRTWPLSPQNQVTYVCGSFSPQGHPSSPPVVDTVHGKVLGKYVSLEGSAQPVAVFLGVPFAKPPLGPLRFAPPQPAEPWSSVKNTTSYPPM</sequence>
<reference evidence="5" key="1">
    <citation type="submission" date="2019-04" db="EMBL/GenBank/DDBJ databases">
        <authorList>
            <person name="Alioto T."/>
            <person name="Alioto T."/>
        </authorList>
    </citation>
    <scope>NUCLEOTIDE SEQUENCE [LARGE SCALE GENOMIC DNA]</scope>
</reference>
<gene>
    <name evidence="5" type="ORF">MONAX_5E028642</name>
</gene>
<comment type="caution">
    <text evidence="5">The sequence shown here is derived from an EMBL/GenBank/DDBJ whole genome shotgun (WGS) entry which is preliminary data.</text>
</comment>
<organism evidence="5 6">
    <name type="scientific">Marmota monax</name>
    <name type="common">Woodchuck</name>
    <dbReference type="NCBI Taxonomy" id="9995"/>
    <lineage>
        <taxon>Eukaryota</taxon>
        <taxon>Metazoa</taxon>
        <taxon>Chordata</taxon>
        <taxon>Craniata</taxon>
        <taxon>Vertebrata</taxon>
        <taxon>Euteleostomi</taxon>
        <taxon>Mammalia</taxon>
        <taxon>Eutheria</taxon>
        <taxon>Euarchontoglires</taxon>
        <taxon>Glires</taxon>
        <taxon>Rodentia</taxon>
        <taxon>Sciuromorpha</taxon>
        <taxon>Sciuridae</taxon>
        <taxon>Xerinae</taxon>
        <taxon>Marmotini</taxon>
        <taxon>Marmota</taxon>
    </lineage>
</organism>
<dbReference type="EMBL" id="CABDUW010000014">
    <property type="protein sequence ID" value="VTJ52096.1"/>
    <property type="molecule type" value="Genomic_DNA"/>
</dbReference>
<feature type="signal peptide" evidence="3">
    <location>
        <begin position="1"/>
        <end position="18"/>
    </location>
</feature>
<evidence type="ECO:0000256" key="2">
    <source>
        <dbReference type="SAM" id="MobiDB-lite"/>
    </source>
</evidence>
<feature type="chain" id="PRO_5023070308" description="Carboxylesterase type B domain-containing protein" evidence="3">
    <location>
        <begin position="19"/>
        <end position="261"/>
    </location>
</feature>
<keyword evidence="3" id="KW-0732">Signal</keyword>
<dbReference type="Pfam" id="PF00135">
    <property type="entry name" value="COesterase"/>
    <property type="match status" value="1"/>
</dbReference>
<evidence type="ECO:0000256" key="3">
    <source>
        <dbReference type="SAM" id="SignalP"/>
    </source>
</evidence>
<dbReference type="SUPFAM" id="SSF53474">
    <property type="entry name" value="alpha/beta-Hydrolases"/>
    <property type="match status" value="1"/>
</dbReference>
<evidence type="ECO:0000259" key="4">
    <source>
        <dbReference type="Pfam" id="PF00135"/>
    </source>
</evidence>
<name>A0A5E4A5A8_MARMO</name>
<dbReference type="InterPro" id="IPR002018">
    <property type="entry name" value="CarbesteraseB"/>
</dbReference>
<evidence type="ECO:0000313" key="5">
    <source>
        <dbReference type="EMBL" id="VTJ52096.1"/>
    </source>
</evidence>
<evidence type="ECO:0000313" key="6">
    <source>
        <dbReference type="Proteomes" id="UP000335636"/>
    </source>
</evidence>
<dbReference type="InterPro" id="IPR050309">
    <property type="entry name" value="Type-B_Carboxylest/Lipase"/>
</dbReference>
<feature type="region of interest" description="Disordered" evidence="2">
    <location>
        <begin position="242"/>
        <end position="261"/>
    </location>
</feature>
<feature type="compositionally biased region" description="Pro residues" evidence="2">
    <location>
        <begin position="47"/>
        <end position="63"/>
    </location>
</feature>
<accession>A0A5E4A5A8</accession>
<feature type="compositionally biased region" description="Polar residues" evidence="2">
    <location>
        <begin position="251"/>
        <end position="261"/>
    </location>
</feature>
<dbReference type="InterPro" id="IPR029058">
    <property type="entry name" value="AB_hydrolase_fold"/>
</dbReference>
<keyword evidence="6" id="KW-1185">Reference proteome</keyword>